<evidence type="ECO:0000313" key="2">
    <source>
        <dbReference type="EMBL" id="QYD68220.1"/>
    </source>
</evidence>
<keyword evidence="3" id="KW-1185">Reference proteome</keyword>
<evidence type="ECO:0000313" key="3">
    <source>
        <dbReference type="Proteomes" id="UP000826462"/>
    </source>
</evidence>
<accession>A0ABX8UH07</accession>
<dbReference type="Proteomes" id="UP000826462">
    <property type="component" value="Chromosome 1"/>
</dbReference>
<dbReference type="InterPro" id="IPR014944">
    <property type="entry name" value="Toxin_SymE-like"/>
</dbReference>
<dbReference type="EMBL" id="CP080095">
    <property type="protein sequence ID" value="QYD68220.1"/>
    <property type="molecule type" value="Genomic_DNA"/>
</dbReference>
<feature type="domain" description="Toxin SymE-like" evidence="1">
    <location>
        <begin position="16"/>
        <end position="55"/>
    </location>
</feature>
<organism evidence="2 3">
    <name type="scientific">Paraburkholderia edwinii</name>
    <dbReference type="NCBI Taxonomy" id="2861782"/>
    <lineage>
        <taxon>Bacteria</taxon>
        <taxon>Pseudomonadati</taxon>
        <taxon>Pseudomonadota</taxon>
        <taxon>Betaproteobacteria</taxon>
        <taxon>Burkholderiales</taxon>
        <taxon>Burkholderiaceae</taxon>
        <taxon>Paraburkholderia</taxon>
    </lineage>
</organism>
<gene>
    <name evidence="2" type="ORF">KZJ38_18395</name>
</gene>
<dbReference type="Pfam" id="PF08845">
    <property type="entry name" value="SymE_toxin"/>
    <property type="match status" value="1"/>
</dbReference>
<evidence type="ECO:0000259" key="1">
    <source>
        <dbReference type="Pfam" id="PF08845"/>
    </source>
</evidence>
<proteinExistence type="predicted"/>
<sequence>MREGDYKTAQNRNKYESPIPVPHIRLMGKWLQQAGFEPRSRVCVQVEERRFVITPA</sequence>
<reference evidence="2 3" key="1">
    <citation type="submission" date="2021-07" db="EMBL/GenBank/DDBJ databases">
        <title>Paraburkholderia edwinii protects Aspergillus sp. from phenazines by acting as a toxin sponge.</title>
        <authorList>
            <person name="Dahlstrom K.M."/>
            <person name="Newman D.K."/>
        </authorList>
    </citation>
    <scope>NUCLEOTIDE SEQUENCE [LARGE SCALE GENOMIC DNA]</scope>
    <source>
        <strain evidence="2 3">Pe01</strain>
    </source>
</reference>
<name>A0ABX8UH07_9BURK</name>
<protein>
    <submittedName>
        <fullName evidence="2">Type I toxin-antitoxin system SymE family toxin</fullName>
    </submittedName>
</protein>